<dbReference type="RefSeq" id="WP_015348547.1">
    <property type="nucleotide sequence ID" value="NC_020126.1"/>
</dbReference>
<dbReference type="CDD" id="cd00146">
    <property type="entry name" value="PKD"/>
    <property type="match status" value="1"/>
</dbReference>
<dbReference type="PANTHER" id="PTHR22953">
    <property type="entry name" value="ACID PHOSPHATASE RELATED"/>
    <property type="match status" value="1"/>
</dbReference>
<evidence type="ECO:0000256" key="3">
    <source>
        <dbReference type="ARBA" id="ARBA00023180"/>
    </source>
</evidence>
<dbReference type="SMART" id="SM00089">
    <property type="entry name" value="PKD"/>
    <property type="match status" value="1"/>
</dbReference>
<keyword evidence="1 5" id="KW-0732">Signal</keyword>
<name>L7U5Y5_MYXSD</name>
<dbReference type="GO" id="GO:0003993">
    <property type="term" value="F:acid phosphatase activity"/>
    <property type="evidence" value="ECO:0007669"/>
    <property type="project" value="InterPro"/>
</dbReference>
<dbReference type="SUPFAM" id="SSF49299">
    <property type="entry name" value="PKD domain"/>
    <property type="match status" value="1"/>
</dbReference>
<gene>
    <name evidence="7" type="ordered locus">MYSTI_02970</name>
</gene>
<proteinExistence type="predicted"/>
<dbReference type="AlphaFoldDB" id="L7U5Y5"/>
<organism evidence="7 8">
    <name type="scientific">Myxococcus stipitatus (strain DSM 14675 / JCM 12634 / Mx s8)</name>
    <dbReference type="NCBI Taxonomy" id="1278073"/>
    <lineage>
        <taxon>Bacteria</taxon>
        <taxon>Pseudomonadati</taxon>
        <taxon>Myxococcota</taxon>
        <taxon>Myxococcia</taxon>
        <taxon>Myxococcales</taxon>
        <taxon>Cystobacterineae</taxon>
        <taxon>Myxococcaceae</taxon>
        <taxon>Myxococcus</taxon>
    </lineage>
</organism>
<dbReference type="InterPro" id="IPR015914">
    <property type="entry name" value="PAPs_N"/>
</dbReference>
<keyword evidence="3" id="KW-0325">Glycoprotein</keyword>
<dbReference type="InterPro" id="IPR025733">
    <property type="entry name" value="PAPs_C"/>
</dbReference>
<feature type="region of interest" description="Disordered" evidence="4">
    <location>
        <begin position="468"/>
        <end position="513"/>
    </location>
</feature>
<dbReference type="InterPro" id="IPR000601">
    <property type="entry name" value="PKD_dom"/>
</dbReference>
<dbReference type="Pfam" id="PF00149">
    <property type="entry name" value="Metallophos"/>
    <property type="match status" value="1"/>
</dbReference>
<dbReference type="EMBL" id="CP004025">
    <property type="protein sequence ID" value="AGC44286.1"/>
    <property type="molecule type" value="Genomic_DNA"/>
</dbReference>
<dbReference type="InterPro" id="IPR017756">
    <property type="entry name" value="TM_Gly-Cys-Arg_CS"/>
</dbReference>
<evidence type="ECO:0000256" key="2">
    <source>
        <dbReference type="ARBA" id="ARBA00022801"/>
    </source>
</evidence>
<evidence type="ECO:0000313" key="7">
    <source>
        <dbReference type="EMBL" id="AGC44286.1"/>
    </source>
</evidence>
<feature type="signal peptide" evidence="5">
    <location>
        <begin position="1"/>
        <end position="23"/>
    </location>
</feature>
<dbReference type="Gene3D" id="3.60.21.10">
    <property type="match status" value="1"/>
</dbReference>
<dbReference type="Pfam" id="PF16656">
    <property type="entry name" value="Pur_ac_phosph_N"/>
    <property type="match status" value="1"/>
</dbReference>
<dbReference type="HOGENOM" id="CLU_509795_0_0_7"/>
<dbReference type="Proteomes" id="UP000011131">
    <property type="component" value="Chromosome"/>
</dbReference>
<keyword evidence="8" id="KW-1185">Reference proteome</keyword>
<dbReference type="InterPro" id="IPR013783">
    <property type="entry name" value="Ig-like_fold"/>
</dbReference>
<dbReference type="InterPro" id="IPR041792">
    <property type="entry name" value="MPP_PAP"/>
</dbReference>
<dbReference type="InterPro" id="IPR029052">
    <property type="entry name" value="Metallo-depent_PP-like"/>
</dbReference>
<dbReference type="SUPFAM" id="SSF49363">
    <property type="entry name" value="Purple acid phosphatase, N-terminal domain"/>
    <property type="match status" value="1"/>
</dbReference>
<dbReference type="GO" id="GO:0046872">
    <property type="term" value="F:metal ion binding"/>
    <property type="evidence" value="ECO:0007669"/>
    <property type="project" value="InterPro"/>
</dbReference>
<dbReference type="STRING" id="1278073.MYSTI_02970"/>
<dbReference type="PANTHER" id="PTHR22953:SF153">
    <property type="entry name" value="PURPLE ACID PHOSPHATASE"/>
    <property type="match status" value="1"/>
</dbReference>
<dbReference type="InterPro" id="IPR035986">
    <property type="entry name" value="PKD_dom_sf"/>
</dbReference>
<dbReference type="SUPFAM" id="SSF56300">
    <property type="entry name" value="Metallo-dependent phosphatases"/>
    <property type="match status" value="1"/>
</dbReference>
<evidence type="ECO:0000313" key="8">
    <source>
        <dbReference type="Proteomes" id="UP000011131"/>
    </source>
</evidence>
<dbReference type="PROSITE" id="PS50093">
    <property type="entry name" value="PKD"/>
    <property type="match status" value="1"/>
</dbReference>
<dbReference type="InterPro" id="IPR004843">
    <property type="entry name" value="Calcineurin-like_PHP"/>
</dbReference>
<dbReference type="PATRIC" id="fig|1278073.3.peg.3025"/>
<dbReference type="KEGG" id="msd:MYSTI_02970"/>
<evidence type="ECO:0000256" key="1">
    <source>
        <dbReference type="ARBA" id="ARBA00022729"/>
    </source>
</evidence>
<feature type="domain" description="PKD" evidence="6">
    <location>
        <begin position="417"/>
        <end position="477"/>
    </location>
</feature>
<evidence type="ECO:0000256" key="5">
    <source>
        <dbReference type="SAM" id="SignalP"/>
    </source>
</evidence>
<dbReference type="InterPro" id="IPR039331">
    <property type="entry name" value="PAPs-like"/>
</dbReference>
<dbReference type="InterPro" id="IPR022409">
    <property type="entry name" value="PKD/Chitinase_dom"/>
</dbReference>
<dbReference type="eggNOG" id="COG1409">
    <property type="taxonomic scope" value="Bacteria"/>
</dbReference>
<evidence type="ECO:0000256" key="4">
    <source>
        <dbReference type="SAM" id="MobiDB-lite"/>
    </source>
</evidence>
<reference evidence="7 8" key="1">
    <citation type="journal article" date="2013" name="Genome Announc.">
        <title>Complete genome sequence of Myxococcus stipitatus strain DSM 14675, a fruiting myxobacterium.</title>
        <authorList>
            <person name="Huntley S."/>
            <person name="Kneip S."/>
            <person name="Treuner-Lange A."/>
            <person name="Sogaard-Andersen L."/>
        </authorList>
    </citation>
    <scope>NUCLEOTIDE SEQUENCE [LARGE SCALE GENOMIC DNA]</scope>
    <source>
        <strain evidence="8">DSM 14675 / JCM 12634 / Mx s8</strain>
    </source>
</reference>
<dbReference type="Pfam" id="PF14008">
    <property type="entry name" value="Metallophos_C"/>
    <property type="match status" value="1"/>
</dbReference>
<dbReference type="InterPro" id="IPR008963">
    <property type="entry name" value="Purple_acid_Pase-like_N"/>
</dbReference>
<dbReference type="OrthoDB" id="9804511at2"/>
<protein>
    <submittedName>
        <fullName evidence="7">Metallophosphoesterase</fullName>
    </submittedName>
</protein>
<dbReference type="Pfam" id="PF00801">
    <property type="entry name" value="PKD"/>
    <property type="match status" value="1"/>
</dbReference>
<dbReference type="Gene3D" id="2.60.40.10">
    <property type="entry name" value="Immunoglobulins"/>
    <property type="match status" value="1"/>
</dbReference>
<evidence type="ECO:0000259" key="6">
    <source>
        <dbReference type="PROSITE" id="PS50093"/>
    </source>
</evidence>
<accession>L7U5Y5</accession>
<dbReference type="CDD" id="cd00839">
    <property type="entry name" value="MPP_PAPs"/>
    <property type="match status" value="1"/>
</dbReference>
<sequence length="534" mass="56673">MQLKTRFTFMAVALTLVSGVASAGVLARDPYLQKVGPDTALVAFRLASSCSPEVRYGTGAVSEVARSETTGRNHAVVLTGLKPGTEYTYEVSACGTTTPPKRFKTAPEPGTRSVHFAAMGDFGTGGSDQRKVVSRMLTNKPELFVALGDNAYPDGTEADFENNLFTPMAALLAEVPMFATPGNHEYVTNQGEPYLNNLFMPTNNPAGSERYFSFDWGHVHFVSIDSNCALGLAAPNRCTLEAQKAWLETDLATTKQPWKVVFFHHPAWSSGEHGSQLTMRRQFAPLFEKYGVDLVLTGHDHNYERSKNMQGDTIAASGGIPYLVVGGGGAALRAFSGSQPDWSVFRDNKAYGYLDVEVVEGVLTAKLITVDNKVLDSFTLRKDLPPVEQPPPADALNINVEGERGVAPHGALFRATTSSPDVPVRWDFGDGGSAEGHTAKHVYTRAGQFTVTATATFGALTRTATAVVSVSEPPGGTPDAGTSPGTDAGTPPPNIADKGGGSGGGCSTSSTATLLPAGGLLLSRLLRRRSRRPS</sequence>
<dbReference type="NCBIfam" id="TIGR03382">
    <property type="entry name" value="GC_trans_RRR"/>
    <property type="match status" value="1"/>
</dbReference>
<keyword evidence="2" id="KW-0378">Hydrolase</keyword>
<dbReference type="eggNOG" id="COG3291">
    <property type="taxonomic scope" value="Bacteria"/>
</dbReference>
<dbReference type="Gene3D" id="2.60.40.380">
    <property type="entry name" value="Purple acid phosphatase-like, N-terminal"/>
    <property type="match status" value="1"/>
</dbReference>
<feature type="chain" id="PRO_5003983607" evidence="5">
    <location>
        <begin position="24"/>
        <end position="534"/>
    </location>
</feature>